<dbReference type="EMBL" id="JARKNE010000001">
    <property type="protein sequence ID" value="KAK5846957.1"/>
    <property type="molecule type" value="Genomic_DNA"/>
</dbReference>
<dbReference type="PANTHER" id="PTHR35738">
    <property type="entry name" value="OS05G0577800 PROTEIN"/>
    <property type="match status" value="1"/>
</dbReference>
<proteinExistence type="predicted"/>
<keyword evidence="2" id="KW-1185">Reference proteome</keyword>
<dbReference type="Proteomes" id="UP001358586">
    <property type="component" value="Chromosome 1"/>
</dbReference>
<organism evidence="1 2">
    <name type="scientific">Gossypium arboreum</name>
    <name type="common">Tree cotton</name>
    <name type="synonym">Gossypium nanking</name>
    <dbReference type="NCBI Taxonomy" id="29729"/>
    <lineage>
        <taxon>Eukaryota</taxon>
        <taxon>Viridiplantae</taxon>
        <taxon>Streptophyta</taxon>
        <taxon>Embryophyta</taxon>
        <taxon>Tracheophyta</taxon>
        <taxon>Spermatophyta</taxon>
        <taxon>Magnoliopsida</taxon>
        <taxon>eudicotyledons</taxon>
        <taxon>Gunneridae</taxon>
        <taxon>Pentapetalae</taxon>
        <taxon>rosids</taxon>
        <taxon>malvids</taxon>
        <taxon>Malvales</taxon>
        <taxon>Malvaceae</taxon>
        <taxon>Malvoideae</taxon>
        <taxon>Gossypium</taxon>
    </lineage>
</organism>
<gene>
    <name evidence="1" type="ORF">PVK06_003258</name>
</gene>
<dbReference type="PANTHER" id="PTHR35738:SF3">
    <property type="entry name" value="OS05G0577800 PROTEIN"/>
    <property type="match status" value="1"/>
</dbReference>
<protein>
    <submittedName>
        <fullName evidence="1">Uncharacterized protein</fullName>
    </submittedName>
</protein>
<evidence type="ECO:0000313" key="2">
    <source>
        <dbReference type="Proteomes" id="UP001358586"/>
    </source>
</evidence>
<comment type="caution">
    <text evidence="1">The sequence shown here is derived from an EMBL/GenBank/DDBJ whole genome shotgun (WGS) entry which is preliminary data.</text>
</comment>
<reference evidence="1 2" key="1">
    <citation type="submission" date="2023-03" db="EMBL/GenBank/DDBJ databases">
        <title>WGS of Gossypium arboreum.</title>
        <authorList>
            <person name="Yu D."/>
        </authorList>
    </citation>
    <scope>NUCLEOTIDE SEQUENCE [LARGE SCALE GENOMIC DNA]</scope>
    <source>
        <tissue evidence="1">Leaf</tissue>
    </source>
</reference>
<evidence type="ECO:0000313" key="1">
    <source>
        <dbReference type="EMBL" id="KAK5846957.1"/>
    </source>
</evidence>
<accession>A0ABR0R5W8</accession>
<sequence>MAETFVHFQHFRVTAEDYGVMGLRYGSGWLSAGVTVMPFAIEDQLLRSAWLISKLGRLTFGVQYEPQYGSEDEMRYKNKLNWKAVPLVME</sequence>
<name>A0ABR0R5W8_GOSAR</name>